<accession>A0A1X0L6N9</accession>
<dbReference type="InterPro" id="IPR042070">
    <property type="entry name" value="PucR_C-HTH_sf"/>
</dbReference>
<keyword evidence="8" id="KW-1185">Reference proteome</keyword>
<dbReference type="EMBL" id="UPHM01000109">
    <property type="protein sequence ID" value="VAZ97807.1"/>
    <property type="molecule type" value="Genomic_DNA"/>
</dbReference>
<dbReference type="InterPro" id="IPR051448">
    <property type="entry name" value="CdaR-like_regulators"/>
</dbReference>
<protein>
    <submittedName>
        <fullName evidence="4">Transcriptional regulator</fullName>
    </submittedName>
</protein>
<reference evidence="4 7" key="1">
    <citation type="submission" date="2017-02" db="EMBL/GenBank/DDBJ databases">
        <title>Mycobacterium kansasii genomes.</title>
        <authorList>
            <person name="Borowka P."/>
            <person name="Strapagiel D."/>
            <person name="Marciniak B."/>
            <person name="Lach J."/>
            <person name="Bakula Z."/>
            <person name="Van Ingen J."/>
            <person name="Safianowska A."/>
            <person name="Brzostek A."/>
            <person name="Dziadek J."/>
            <person name="Jagielski T."/>
        </authorList>
    </citation>
    <scope>NUCLEOTIDE SEQUENCE [LARGE SCALE GENOMIC DNA]</scope>
    <source>
        <strain evidence="4 7">12MK</strain>
    </source>
</reference>
<dbReference type="AlphaFoldDB" id="A0A1X0L6N9"/>
<dbReference type="Proteomes" id="UP000271464">
    <property type="component" value="Unassembled WGS sequence"/>
</dbReference>
<dbReference type="InterPro" id="IPR041522">
    <property type="entry name" value="CdaR_GGDEF"/>
</dbReference>
<dbReference type="RefSeq" id="WP_075549597.1">
    <property type="nucleotide sequence ID" value="NZ_CADEAW010000121.1"/>
</dbReference>
<dbReference type="GeneID" id="66597099"/>
<evidence type="ECO:0000259" key="3">
    <source>
        <dbReference type="Pfam" id="PF17853"/>
    </source>
</evidence>
<evidence type="ECO:0000313" key="4">
    <source>
        <dbReference type="EMBL" id="ORC06454.1"/>
    </source>
</evidence>
<proteinExistence type="inferred from homology"/>
<dbReference type="InterPro" id="IPR025736">
    <property type="entry name" value="PucR_C-HTH_dom"/>
</dbReference>
<dbReference type="PANTHER" id="PTHR33744">
    <property type="entry name" value="CARBOHYDRATE DIACID REGULATOR"/>
    <property type="match status" value="1"/>
</dbReference>
<evidence type="ECO:0000313" key="9">
    <source>
        <dbReference type="Proteomes" id="UP000279331"/>
    </source>
</evidence>
<evidence type="ECO:0000313" key="7">
    <source>
        <dbReference type="Proteomes" id="UP000192335"/>
    </source>
</evidence>
<comment type="caution">
    <text evidence="4">The sequence shown here is derived from an EMBL/GenBank/DDBJ whole genome shotgun (WGS) entry which is preliminary data.</text>
</comment>
<feature type="domain" description="CdaR GGDEF-like" evidence="3">
    <location>
        <begin position="186"/>
        <end position="298"/>
    </location>
</feature>
<feature type="domain" description="PucR C-terminal helix-turn-helix" evidence="2">
    <location>
        <begin position="347"/>
        <end position="401"/>
    </location>
</feature>
<sequence length="425" mass="46320">MAWQQPSPRIRELIREGARIALNPGPQWIEELDRATVAANPAIANDPVLAKVVKKANRANLVHWAAANIRDPGAPVPANLGAEPLRMARDLVRRGLDALALDVYRIGEYIAWRLWMHIAFDLTSDPEELRELLDVSAKSVNDFIEATLVGIAAQVQLEHDELNRSSHAERLEVIGLILEGAPMSRDRAEGRLGYPLNRAHTAAIVWSDELDGDHGNLDRAADAFSHAVGSAQQLTVVASAASRWVWLADATNLDVDTIEQAIDQAVDNNPGARIAIGTTATGTEGFRRSHLEALTAQRTLARLQSGQRVAFFSDVQMVALVTQNPQAAGEFITSTLGDLEAASTELQTTLLTFIKEQCNASRAAKRLYTHRNTLLRRIESAQRLLPRPLSHTSVEVAVALEALRWRGTKIGKLPSPAGHSDGVPA</sequence>
<dbReference type="EMBL" id="UPHL01000117">
    <property type="protein sequence ID" value="VAZ85212.1"/>
    <property type="molecule type" value="Genomic_DNA"/>
</dbReference>
<comment type="similarity">
    <text evidence="1">Belongs to the CdaR family.</text>
</comment>
<dbReference type="Gene3D" id="1.10.10.2840">
    <property type="entry name" value="PucR C-terminal helix-turn-helix domain"/>
    <property type="match status" value="1"/>
</dbReference>
<reference evidence="8 9" key="2">
    <citation type="submission" date="2018-09" db="EMBL/GenBank/DDBJ databases">
        <authorList>
            <person name="Tagini F."/>
        </authorList>
    </citation>
    <scope>NUCLEOTIDE SEQUENCE [LARGE SCALE GENOMIC DNA]</scope>
    <source>
        <strain evidence="6 8">MK4</strain>
        <strain evidence="5 9">MK42</strain>
    </source>
</reference>
<name>A0A1X0L6N9_9MYCO</name>
<evidence type="ECO:0000259" key="2">
    <source>
        <dbReference type="Pfam" id="PF13556"/>
    </source>
</evidence>
<dbReference type="EMBL" id="MWQA01000001">
    <property type="protein sequence ID" value="ORC06454.1"/>
    <property type="molecule type" value="Genomic_DNA"/>
</dbReference>
<evidence type="ECO:0000313" key="6">
    <source>
        <dbReference type="EMBL" id="VAZ97807.1"/>
    </source>
</evidence>
<dbReference type="PANTHER" id="PTHR33744:SF1">
    <property type="entry name" value="DNA-BINDING TRANSCRIPTIONAL ACTIVATOR ADER"/>
    <property type="match status" value="1"/>
</dbReference>
<organism evidence="4 7">
    <name type="scientific">Mycobacterium persicum</name>
    <dbReference type="NCBI Taxonomy" id="1487726"/>
    <lineage>
        <taxon>Bacteria</taxon>
        <taxon>Bacillati</taxon>
        <taxon>Actinomycetota</taxon>
        <taxon>Actinomycetes</taxon>
        <taxon>Mycobacteriales</taxon>
        <taxon>Mycobacteriaceae</taxon>
        <taxon>Mycobacterium</taxon>
    </lineage>
</organism>
<dbReference type="Pfam" id="PF17853">
    <property type="entry name" value="GGDEF_2"/>
    <property type="match status" value="1"/>
</dbReference>
<dbReference type="Proteomes" id="UP000279331">
    <property type="component" value="Unassembled WGS sequence"/>
</dbReference>
<evidence type="ECO:0000313" key="5">
    <source>
        <dbReference type="EMBL" id="VAZ85212.1"/>
    </source>
</evidence>
<evidence type="ECO:0000256" key="1">
    <source>
        <dbReference type="ARBA" id="ARBA00006754"/>
    </source>
</evidence>
<evidence type="ECO:0000313" key="8">
    <source>
        <dbReference type="Proteomes" id="UP000271464"/>
    </source>
</evidence>
<dbReference type="Proteomes" id="UP000192335">
    <property type="component" value="Unassembled WGS sequence"/>
</dbReference>
<gene>
    <name evidence="4" type="ORF">B4U45_07225</name>
    <name evidence="5" type="ORF">LAUMK42_04045</name>
    <name evidence="6" type="ORF">LAUMK4_03972</name>
</gene>
<dbReference type="Pfam" id="PF13556">
    <property type="entry name" value="HTH_30"/>
    <property type="match status" value="1"/>
</dbReference>
<dbReference type="OrthoDB" id="3663486at2"/>